<dbReference type="KEGG" id="llh:I41_50270"/>
<dbReference type="RefSeq" id="WP_145435563.1">
    <property type="nucleotide sequence ID" value="NZ_CP036339.1"/>
</dbReference>
<gene>
    <name evidence="1" type="ORF">I41_50270</name>
</gene>
<dbReference type="OrthoDB" id="249417at2"/>
<dbReference type="EMBL" id="CP036339">
    <property type="protein sequence ID" value="QDT75784.1"/>
    <property type="molecule type" value="Genomic_DNA"/>
</dbReference>
<evidence type="ECO:0000313" key="1">
    <source>
        <dbReference type="EMBL" id="QDT75784.1"/>
    </source>
</evidence>
<organism evidence="1 2">
    <name type="scientific">Lacipirellula limnantheis</name>
    <dbReference type="NCBI Taxonomy" id="2528024"/>
    <lineage>
        <taxon>Bacteria</taxon>
        <taxon>Pseudomonadati</taxon>
        <taxon>Planctomycetota</taxon>
        <taxon>Planctomycetia</taxon>
        <taxon>Pirellulales</taxon>
        <taxon>Lacipirellulaceae</taxon>
        <taxon>Lacipirellula</taxon>
    </lineage>
</organism>
<keyword evidence="2" id="KW-1185">Reference proteome</keyword>
<proteinExistence type="predicted"/>
<protein>
    <recommendedName>
        <fullName evidence="3">Glycosyltransferase family 1 protein</fullName>
    </recommendedName>
</protein>
<dbReference type="Proteomes" id="UP000317909">
    <property type="component" value="Chromosome"/>
</dbReference>
<reference evidence="1 2" key="1">
    <citation type="submission" date="2019-02" db="EMBL/GenBank/DDBJ databases">
        <title>Deep-cultivation of Planctomycetes and their phenomic and genomic characterization uncovers novel biology.</title>
        <authorList>
            <person name="Wiegand S."/>
            <person name="Jogler M."/>
            <person name="Boedeker C."/>
            <person name="Pinto D."/>
            <person name="Vollmers J."/>
            <person name="Rivas-Marin E."/>
            <person name="Kohn T."/>
            <person name="Peeters S.H."/>
            <person name="Heuer A."/>
            <person name="Rast P."/>
            <person name="Oberbeckmann S."/>
            <person name="Bunk B."/>
            <person name="Jeske O."/>
            <person name="Meyerdierks A."/>
            <person name="Storesund J.E."/>
            <person name="Kallscheuer N."/>
            <person name="Luecker S."/>
            <person name="Lage O.M."/>
            <person name="Pohl T."/>
            <person name="Merkel B.J."/>
            <person name="Hornburger P."/>
            <person name="Mueller R.-W."/>
            <person name="Bruemmer F."/>
            <person name="Labrenz M."/>
            <person name="Spormann A.M."/>
            <person name="Op den Camp H."/>
            <person name="Overmann J."/>
            <person name="Amann R."/>
            <person name="Jetten M.S.M."/>
            <person name="Mascher T."/>
            <person name="Medema M.H."/>
            <person name="Devos D.P."/>
            <person name="Kaster A.-K."/>
            <person name="Ovreas L."/>
            <person name="Rohde M."/>
            <person name="Galperin M.Y."/>
            <person name="Jogler C."/>
        </authorList>
    </citation>
    <scope>NUCLEOTIDE SEQUENCE [LARGE SCALE GENOMIC DNA]</scope>
    <source>
        <strain evidence="1 2">I41</strain>
    </source>
</reference>
<dbReference type="AlphaFoldDB" id="A0A517U570"/>
<accession>A0A517U570</accession>
<name>A0A517U570_9BACT</name>
<evidence type="ECO:0008006" key="3">
    <source>
        <dbReference type="Google" id="ProtNLM"/>
    </source>
</evidence>
<sequence>MVDWLVITADRTNAGRGVRGQTLACFLRTYFGRRAVAMQTPEQWRRGPAVAETIFVGLPSSFSPEELQRLGASCRRLAAFDYLDQQELAWTPEQEATLRQRTDCYLKPWFERAWRHRLRMGMLPIRRYGRFTAAVAVDRFARRWTRRPARTYDVAFVGRPNETRIYVDGRVEKMDQRFHWLSEIVRDAPELRLWGGLVEICDGARGRIESSYGDFHDLLHREDKVGFATYYRAMQRSRALLAPGGNVPWSYRHYECLYAGGVVVTIDYRERDMLVPLPTVNMIHVPDGASVLPAVREAIELSERRPDLGEENVAHLEQYLRFGAYSSRRPALLERFVSQL</sequence>
<evidence type="ECO:0000313" key="2">
    <source>
        <dbReference type="Proteomes" id="UP000317909"/>
    </source>
</evidence>